<gene>
    <name evidence="2" type="ORF">NCTC13063_02251</name>
</gene>
<dbReference type="AlphaFoldDB" id="A0AAQ1ZLL5"/>
<keyword evidence="1" id="KW-0732">Signal</keyword>
<sequence>MKKTMLAAAWLLFSVIVQAGNGKNGNPPQPVVDMAGERGVESVVVSREPGEASDEGKPLLRRHEIGFQAGLLGECSSARDERPTALTDASCGDCCDDVFSGLRLAAHITAAVEYYYNIDRHWAVGGLVATGSGAHSFNGFSGCEERRRSNIWFAMPHARFTWLRSRFDILRLYSRVGIGYLWQHLSAKQSCAGRSYAADCRSRLAYQVSVVGVEFGSRAVRLYSECGYGVQGVFTLGVKYAW</sequence>
<feature type="signal peptide" evidence="1">
    <location>
        <begin position="1"/>
        <end position="19"/>
    </location>
</feature>
<feature type="chain" id="PRO_5042849529" description="Outer membrane protein beta-barrel domain-containing protein" evidence="1">
    <location>
        <begin position="20"/>
        <end position="242"/>
    </location>
</feature>
<reference evidence="2 3" key="1">
    <citation type="submission" date="2018-06" db="EMBL/GenBank/DDBJ databases">
        <authorList>
            <consortium name="Pathogen Informatics"/>
            <person name="Doyle S."/>
        </authorList>
    </citation>
    <scope>NUCLEOTIDE SEQUENCE [LARGE SCALE GENOMIC DNA]</scope>
    <source>
        <strain evidence="2 3">NCTC13063</strain>
    </source>
</reference>
<organism evidence="2 3">
    <name type="scientific">Segatella buccae</name>
    <dbReference type="NCBI Taxonomy" id="28126"/>
    <lineage>
        <taxon>Bacteria</taxon>
        <taxon>Pseudomonadati</taxon>
        <taxon>Bacteroidota</taxon>
        <taxon>Bacteroidia</taxon>
        <taxon>Bacteroidales</taxon>
        <taxon>Prevotellaceae</taxon>
        <taxon>Segatella</taxon>
    </lineage>
</organism>
<evidence type="ECO:0000313" key="3">
    <source>
        <dbReference type="Proteomes" id="UP000255283"/>
    </source>
</evidence>
<name>A0AAQ1ZLL5_9BACT</name>
<dbReference type="EMBL" id="UGTJ01000002">
    <property type="protein sequence ID" value="SUB96492.1"/>
    <property type="molecule type" value="Genomic_DNA"/>
</dbReference>
<accession>A0AAQ1ZLL5</accession>
<evidence type="ECO:0008006" key="4">
    <source>
        <dbReference type="Google" id="ProtNLM"/>
    </source>
</evidence>
<proteinExistence type="predicted"/>
<evidence type="ECO:0000256" key="1">
    <source>
        <dbReference type="SAM" id="SignalP"/>
    </source>
</evidence>
<dbReference type="RefSeq" id="WP_115154228.1">
    <property type="nucleotide sequence ID" value="NZ_DBFWLE010000014.1"/>
</dbReference>
<evidence type="ECO:0000313" key="2">
    <source>
        <dbReference type="EMBL" id="SUB96492.1"/>
    </source>
</evidence>
<comment type="caution">
    <text evidence="2">The sequence shown here is derived from an EMBL/GenBank/DDBJ whole genome shotgun (WGS) entry which is preliminary data.</text>
</comment>
<dbReference type="Proteomes" id="UP000255283">
    <property type="component" value="Unassembled WGS sequence"/>
</dbReference>
<protein>
    <recommendedName>
        <fullName evidence="4">Outer membrane protein beta-barrel domain-containing protein</fullName>
    </recommendedName>
</protein>